<sequence>MPGELKELRDDIEDEDSGGAYATMGVVETRLVEVLDAVDAEISRLEQRVEKLEENGDQDEDD</sequence>
<evidence type="ECO:0000256" key="1">
    <source>
        <dbReference type="SAM" id="Coils"/>
    </source>
</evidence>
<gene>
    <name evidence="2" type="ORF">GCM10025751_04600</name>
</gene>
<comment type="caution">
    <text evidence="2">The sequence shown here is derived from an EMBL/GenBank/DDBJ whole genome shotgun (WGS) entry which is preliminary data.</text>
</comment>
<evidence type="ECO:0000313" key="2">
    <source>
        <dbReference type="EMBL" id="GAA5041882.1"/>
    </source>
</evidence>
<proteinExistence type="predicted"/>
<reference evidence="2 3" key="1">
    <citation type="journal article" date="2019" name="Int. J. Syst. Evol. Microbiol.">
        <title>The Global Catalogue of Microorganisms (GCM) 10K type strain sequencing project: providing services to taxonomists for standard genome sequencing and annotation.</title>
        <authorList>
            <consortium name="The Broad Institute Genomics Platform"/>
            <consortium name="The Broad Institute Genome Sequencing Center for Infectious Disease"/>
            <person name="Wu L."/>
            <person name="Ma J."/>
        </authorList>
    </citation>
    <scope>NUCLEOTIDE SEQUENCE [LARGE SCALE GENOMIC DNA]</scope>
    <source>
        <strain evidence="2 3">JCM 17504</strain>
    </source>
</reference>
<name>A0AAV3UBB9_9EURY</name>
<dbReference type="GeneID" id="68615147"/>
<accession>A0AAV3UBB9</accession>
<dbReference type="EMBL" id="BAABKX010000001">
    <property type="protein sequence ID" value="GAA5041882.1"/>
    <property type="molecule type" value="Genomic_DNA"/>
</dbReference>
<feature type="coiled-coil region" evidence="1">
    <location>
        <begin position="35"/>
        <end position="62"/>
    </location>
</feature>
<evidence type="ECO:0000313" key="3">
    <source>
        <dbReference type="Proteomes" id="UP001501729"/>
    </source>
</evidence>
<dbReference type="Proteomes" id="UP001501729">
    <property type="component" value="Unassembled WGS sequence"/>
</dbReference>
<keyword evidence="3" id="KW-1185">Reference proteome</keyword>
<organism evidence="2 3">
    <name type="scientific">Haladaptatus pallidirubidus</name>
    <dbReference type="NCBI Taxonomy" id="1008152"/>
    <lineage>
        <taxon>Archaea</taxon>
        <taxon>Methanobacteriati</taxon>
        <taxon>Methanobacteriota</taxon>
        <taxon>Stenosarchaea group</taxon>
        <taxon>Halobacteria</taxon>
        <taxon>Halobacteriales</taxon>
        <taxon>Haladaptataceae</taxon>
        <taxon>Haladaptatus</taxon>
    </lineage>
</organism>
<protein>
    <submittedName>
        <fullName evidence="2">Uncharacterized protein</fullName>
    </submittedName>
</protein>
<dbReference type="RefSeq" id="WP_227775263.1">
    <property type="nucleotide sequence ID" value="NZ_BAABKX010000001.1"/>
</dbReference>
<dbReference type="AlphaFoldDB" id="A0AAV3UBB9"/>
<keyword evidence="1" id="KW-0175">Coiled coil</keyword>